<evidence type="ECO:0000259" key="5">
    <source>
        <dbReference type="Pfam" id="PF00080"/>
    </source>
</evidence>
<comment type="similarity">
    <text evidence="1 3">Belongs to the Cu-Zn superoxide dismutase family.</text>
</comment>
<dbReference type="RefSeq" id="WP_192590991.1">
    <property type="nucleotide sequence ID" value="NZ_JADBEE010000001.1"/>
</dbReference>
<dbReference type="InterPro" id="IPR018152">
    <property type="entry name" value="SOD_Cu/Zn_BS"/>
</dbReference>
<gene>
    <name evidence="6" type="ORF">H4W26_000968</name>
</gene>
<comment type="function">
    <text evidence="2">Destroys radicals which are normally produced within the cells and which are toxic to biological systems. May play a role in favoring mycobacterial survival in phagocytes.</text>
</comment>
<feature type="region of interest" description="Disordered" evidence="4">
    <location>
        <begin position="157"/>
        <end position="194"/>
    </location>
</feature>
<dbReference type="PROSITE" id="PS00332">
    <property type="entry name" value="SOD_CU_ZN_2"/>
    <property type="match status" value="1"/>
</dbReference>
<keyword evidence="3" id="KW-0862">Zinc</keyword>
<dbReference type="PANTHER" id="PTHR10003">
    <property type="entry name" value="SUPEROXIDE DISMUTASE CU-ZN -RELATED"/>
    <property type="match status" value="1"/>
</dbReference>
<evidence type="ECO:0000256" key="4">
    <source>
        <dbReference type="SAM" id="MobiDB-lite"/>
    </source>
</evidence>
<dbReference type="Proteomes" id="UP000636579">
    <property type="component" value="Unassembled WGS sequence"/>
</dbReference>
<keyword evidence="7" id="KW-1185">Reference proteome</keyword>
<reference evidence="6 7" key="1">
    <citation type="submission" date="2020-10" db="EMBL/GenBank/DDBJ databases">
        <title>Sequencing the genomes of 1000 actinobacteria strains.</title>
        <authorList>
            <person name="Klenk H.-P."/>
        </authorList>
    </citation>
    <scope>NUCLEOTIDE SEQUENCE [LARGE SCALE GENOMIC DNA]</scope>
    <source>
        <strain evidence="6 7">DSM 15474</strain>
    </source>
</reference>
<dbReference type="EMBL" id="JADBEE010000001">
    <property type="protein sequence ID" value="MBE1514213.1"/>
    <property type="molecule type" value="Genomic_DNA"/>
</dbReference>
<feature type="region of interest" description="Disordered" evidence="4">
    <location>
        <begin position="32"/>
        <end position="74"/>
    </location>
</feature>
<comment type="caution">
    <text evidence="6">The sequence shown here is derived from an EMBL/GenBank/DDBJ whole genome shotgun (WGS) entry which is preliminary data.</text>
</comment>
<sequence length="270" mass="27653">MSIPRVSSSSRRAALPWTGIALVAALALSGCGDSAESEPAAQNEDDSAAVEEDADQAGDGAEEDEGESGDAEESFATAEMTDMAQNGIGTVSFTEVENGVLIEAEVHDLQSGFRGIALHENGVCEPQSTSEAGVVGDFESSGGHLVGNAEGDAGVVEGEEAPEESTEPDLDDLSEDDPLQEPAPVDHPDHAGDLPSLLVNEDGTGWLSVVTDRLVAEDLLAAEGASVIVHAAADNHANVPDRYNGYGPDQESLTSGDAGARVACGVVEEQ</sequence>
<name>A0ABR9J5E7_9MICC</name>
<feature type="compositionally biased region" description="Acidic residues" evidence="4">
    <location>
        <begin position="43"/>
        <end position="73"/>
    </location>
</feature>
<keyword evidence="3" id="KW-0186">Copper</keyword>
<dbReference type="InterPro" id="IPR001424">
    <property type="entry name" value="SOD_Cu_Zn_dom"/>
</dbReference>
<dbReference type="Pfam" id="PF00080">
    <property type="entry name" value="Sod_Cu"/>
    <property type="match status" value="1"/>
</dbReference>
<comment type="cofactor">
    <cofactor evidence="3">
        <name>Zn(2+)</name>
        <dbReference type="ChEBI" id="CHEBI:29105"/>
    </cofactor>
    <text evidence="3">Binds 1 zinc ion per subunit.</text>
</comment>
<dbReference type="InterPro" id="IPR036423">
    <property type="entry name" value="SOD-like_Cu/Zn_dom_sf"/>
</dbReference>
<dbReference type="CDD" id="cd13120">
    <property type="entry name" value="BF2867_like_N"/>
    <property type="match status" value="1"/>
</dbReference>
<proteinExistence type="inferred from homology"/>
<feature type="domain" description="Superoxide dismutase copper/zinc binding" evidence="5">
    <location>
        <begin position="89"/>
        <end position="267"/>
    </location>
</feature>
<dbReference type="Gene3D" id="2.60.40.200">
    <property type="entry name" value="Superoxide dismutase, copper/zinc binding domain"/>
    <property type="match status" value="1"/>
</dbReference>
<evidence type="ECO:0000256" key="3">
    <source>
        <dbReference type="RuleBase" id="RU000393"/>
    </source>
</evidence>
<dbReference type="GO" id="GO:0004784">
    <property type="term" value="F:superoxide dismutase activity"/>
    <property type="evidence" value="ECO:0007669"/>
    <property type="project" value="UniProtKB-EC"/>
</dbReference>
<dbReference type="SUPFAM" id="SSF49329">
    <property type="entry name" value="Cu,Zn superoxide dismutase-like"/>
    <property type="match status" value="1"/>
</dbReference>
<keyword evidence="3 6" id="KW-0560">Oxidoreductase</keyword>
<dbReference type="PROSITE" id="PS51257">
    <property type="entry name" value="PROKAR_LIPOPROTEIN"/>
    <property type="match status" value="1"/>
</dbReference>
<feature type="compositionally biased region" description="Acidic residues" evidence="4">
    <location>
        <begin position="157"/>
        <end position="179"/>
    </location>
</feature>
<evidence type="ECO:0000313" key="6">
    <source>
        <dbReference type="EMBL" id="MBE1514213.1"/>
    </source>
</evidence>
<comment type="catalytic activity">
    <reaction evidence="3">
        <text>2 superoxide + 2 H(+) = H2O2 + O2</text>
        <dbReference type="Rhea" id="RHEA:20696"/>
        <dbReference type="ChEBI" id="CHEBI:15378"/>
        <dbReference type="ChEBI" id="CHEBI:15379"/>
        <dbReference type="ChEBI" id="CHEBI:16240"/>
        <dbReference type="ChEBI" id="CHEBI:18421"/>
        <dbReference type="EC" id="1.15.1.1"/>
    </reaction>
</comment>
<evidence type="ECO:0000313" key="7">
    <source>
        <dbReference type="Proteomes" id="UP000636579"/>
    </source>
</evidence>
<organism evidence="6 7">
    <name type="scientific">Nesterenkonia halotolerans</name>
    <dbReference type="NCBI Taxonomy" id="225325"/>
    <lineage>
        <taxon>Bacteria</taxon>
        <taxon>Bacillati</taxon>
        <taxon>Actinomycetota</taxon>
        <taxon>Actinomycetes</taxon>
        <taxon>Micrococcales</taxon>
        <taxon>Micrococcaceae</taxon>
        <taxon>Nesterenkonia</taxon>
    </lineage>
</organism>
<evidence type="ECO:0000256" key="2">
    <source>
        <dbReference type="ARBA" id="ARBA00024900"/>
    </source>
</evidence>
<evidence type="ECO:0000256" key="1">
    <source>
        <dbReference type="ARBA" id="ARBA00010457"/>
    </source>
</evidence>
<accession>A0ABR9J5E7</accession>
<keyword evidence="3" id="KW-0479">Metal-binding</keyword>
<protein>
    <recommendedName>
        <fullName evidence="3">Superoxide dismutase [Cu-Zn]</fullName>
        <ecNumber evidence="3">1.15.1.1</ecNumber>
    </recommendedName>
</protein>
<dbReference type="InterPro" id="IPR024134">
    <property type="entry name" value="SOD_Cu/Zn_/chaperone"/>
</dbReference>
<comment type="cofactor">
    <cofactor evidence="3">
        <name>Cu cation</name>
        <dbReference type="ChEBI" id="CHEBI:23378"/>
    </cofactor>
    <text evidence="3">Binds 1 copper ion per subunit.</text>
</comment>
<dbReference type="EC" id="1.15.1.1" evidence="3"/>